<dbReference type="PROSITE" id="PS00232">
    <property type="entry name" value="CADHERIN_1"/>
    <property type="match status" value="2"/>
</dbReference>
<dbReference type="GO" id="GO:0005886">
    <property type="term" value="C:plasma membrane"/>
    <property type="evidence" value="ECO:0007669"/>
    <property type="project" value="InterPro"/>
</dbReference>
<dbReference type="PROSITE" id="PS50268">
    <property type="entry name" value="CADHERIN_2"/>
    <property type="match status" value="3"/>
</dbReference>
<sequence length="509" mass="56791">MEPNILNPILNLLIWIYCLLATIHQVNSSTNTSQVYIFLREEETVVGNVILSASMAMYLAKVYAKRGIYSVIIEESIEPSPEFFYPENTYSMSKSFKYFSLNEHTGLMKVNERLDFDNPEMGAAGCVRNEARETLELLQQDSLSSFKSTEYCCFSLEINGGGEETLALHVCIEDINDNAPEWVLSNAGDVDVNKNGSLMTLSIPENLPLDSTIDIPPATDRDSGVNSALTYEIWPAVPEFDIIWNVTTSKLSLLLRKELDRENESSYNFTIVAHDGALESKSGSVRVAISIEDVNDNDPVFEELTYFVTIPEDTKISTPIVQVNATDPDLGINAEISYFISTLTDPEFSQMFSIDENTGWIVLEHELDFENYKQISLTIGATDMGEISRQSTCLVEINLTDVNDNAPKLLFEPGSLTNYALVPENEIAGRIVAVFTVVDEDSGANADTTCWIKSVGEEKMDLNSKIGNVPMIANENFKMEKVNVEVEIDAMDIESYFKLELMTLPFAKV</sequence>
<dbReference type="PRINTS" id="PR00205">
    <property type="entry name" value="CADHERIN"/>
</dbReference>
<dbReference type="InterPro" id="IPR015919">
    <property type="entry name" value="Cadherin-like_sf"/>
</dbReference>
<proteinExistence type="predicted"/>
<keyword evidence="10" id="KW-0732">Signal</keyword>
<dbReference type="STRING" id="6216.A0A0R3SCS7"/>
<evidence type="ECO:0000256" key="6">
    <source>
        <dbReference type="ARBA" id="ARBA00022989"/>
    </source>
</evidence>
<name>A0A0R3SCS7_HYMDI</name>
<dbReference type="WBParaSite" id="HDID_0000241301-mRNA-1">
    <property type="protein sequence ID" value="HDID_0000241301-mRNA-1"/>
    <property type="gene ID" value="HDID_0000241301"/>
</dbReference>
<dbReference type="PANTHER" id="PTHR24028">
    <property type="entry name" value="CADHERIN-87A"/>
    <property type="match status" value="1"/>
</dbReference>
<evidence type="ECO:0000256" key="9">
    <source>
        <dbReference type="PROSITE-ProRule" id="PRU00043"/>
    </source>
</evidence>
<dbReference type="FunFam" id="2.60.40.60:FF:000092">
    <property type="entry name" value="Protocadherin 8"/>
    <property type="match status" value="1"/>
</dbReference>
<organism evidence="14">
    <name type="scientific">Hymenolepis diminuta</name>
    <name type="common">Rat tapeworm</name>
    <dbReference type="NCBI Taxonomy" id="6216"/>
    <lineage>
        <taxon>Eukaryota</taxon>
        <taxon>Metazoa</taxon>
        <taxon>Spiralia</taxon>
        <taxon>Lophotrochozoa</taxon>
        <taxon>Platyhelminthes</taxon>
        <taxon>Cestoda</taxon>
        <taxon>Eucestoda</taxon>
        <taxon>Cyclophyllidea</taxon>
        <taxon>Hymenolepididae</taxon>
        <taxon>Hymenolepis</taxon>
    </lineage>
</organism>
<dbReference type="PANTHER" id="PTHR24028:SF146">
    <property type="entry name" value="CADHERIN 96CB, ISOFORM D-RELATED"/>
    <property type="match status" value="1"/>
</dbReference>
<keyword evidence="5" id="KW-0130">Cell adhesion</keyword>
<evidence type="ECO:0000256" key="5">
    <source>
        <dbReference type="ARBA" id="ARBA00022889"/>
    </source>
</evidence>
<feature type="domain" description="Cadherin" evidence="11">
    <location>
        <begin position="195"/>
        <end position="301"/>
    </location>
</feature>
<evidence type="ECO:0000256" key="1">
    <source>
        <dbReference type="ARBA" id="ARBA00004167"/>
    </source>
</evidence>
<feature type="domain" description="Cadherin" evidence="11">
    <location>
        <begin position="89"/>
        <end position="182"/>
    </location>
</feature>
<dbReference type="GO" id="GO:0007156">
    <property type="term" value="P:homophilic cell adhesion via plasma membrane adhesion molecules"/>
    <property type="evidence" value="ECO:0007669"/>
    <property type="project" value="InterPro"/>
</dbReference>
<evidence type="ECO:0000313" key="13">
    <source>
        <dbReference type="Proteomes" id="UP000274504"/>
    </source>
</evidence>
<evidence type="ECO:0000313" key="12">
    <source>
        <dbReference type="EMBL" id="VDL19875.1"/>
    </source>
</evidence>
<feature type="chain" id="PRO_5043131197" evidence="10">
    <location>
        <begin position="29"/>
        <end position="509"/>
    </location>
</feature>
<dbReference type="InterPro" id="IPR020894">
    <property type="entry name" value="Cadherin_CS"/>
</dbReference>
<dbReference type="AlphaFoldDB" id="A0A0R3SCS7"/>
<evidence type="ECO:0000256" key="3">
    <source>
        <dbReference type="ARBA" id="ARBA00022737"/>
    </source>
</evidence>
<evidence type="ECO:0000259" key="11">
    <source>
        <dbReference type="PROSITE" id="PS50268"/>
    </source>
</evidence>
<keyword evidence="8" id="KW-0325">Glycoprotein</keyword>
<dbReference type="FunFam" id="2.60.40.60:FF:000002">
    <property type="entry name" value="Protocadherin alpha 2"/>
    <property type="match status" value="1"/>
</dbReference>
<accession>A0A0R3SCS7</accession>
<keyword evidence="4 9" id="KW-0106">Calcium</keyword>
<dbReference type="EMBL" id="UYSG01000586">
    <property type="protein sequence ID" value="VDL19875.1"/>
    <property type="molecule type" value="Genomic_DNA"/>
</dbReference>
<evidence type="ECO:0000256" key="4">
    <source>
        <dbReference type="ARBA" id="ARBA00022837"/>
    </source>
</evidence>
<dbReference type="GO" id="GO:0005509">
    <property type="term" value="F:calcium ion binding"/>
    <property type="evidence" value="ECO:0007669"/>
    <property type="project" value="UniProtKB-UniRule"/>
</dbReference>
<dbReference type="CDD" id="cd11304">
    <property type="entry name" value="Cadherin_repeat"/>
    <property type="match status" value="2"/>
</dbReference>
<dbReference type="Proteomes" id="UP000274504">
    <property type="component" value="Unassembled WGS sequence"/>
</dbReference>
<dbReference type="SMART" id="SM00112">
    <property type="entry name" value="CA"/>
    <property type="match status" value="2"/>
</dbReference>
<keyword evidence="2" id="KW-0812">Transmembrane</keyword>
<reference evidence="14" key="1">
    <citation type="submission" date="2017-02" db="UniProtKB">
        <authorList>
            <consortium name="WormBaseParasite"/>
        </authorList>
    </citation>
    <scope>IDENTIFICATION</scope>
</reference>
<keyword evidence="6" id="KW-1133">Transmembrane helix</keyword>
<dbReference type="SUPFAM" id="SSF49313">
    <property type="entry name" value="Cadherin-like"/>
    <property type="match status" value="3"/>
</dbReference>
<keyword evidence="7" id="KW-0472">Membrane</keyword>
<evidence type="ECO:0000313" key="14">
    <source>
        <dbReference type="WBParaSite" id="HDID_0000241301-mRNA-1"/>
    </source>
</evidence>
<evidence type="ECO:0000256" key="10">
    <source>
        <dbReference type="SAM" id="SignalP"/>
    </source>
</evidence>
<evidence type="ECO:0000256" key="8">
    <source>
        <dbReference type="ARBA" id="ARBA00023180"/>
    </source>
</evidence>
<feature type="domain" description="Cadherin" evidence="11">
    <location>
        <begin position="302"/>
        <end position="409"/>
    </location>
</feature>
<comment type="subcellular location">
    <subcellularLocation>
        <location evidence="1">Membrane</location>
        <topology evidence="1">Single-pass membrane protein</topology>
    </subcellularLocation>
</comment>
<dbReference type="OrthoDB" id="6252479at2759"/>
<dbReference type="InterPro" id="IPR050174">
    <property type="entry name" value="Protocadherin/Cadherin-CA"/>
</dbReference>
<dbReference type="Gene3D" id="2.60.40.60">
    <property type="entry name" value="Cadherins"/>
    <property type="match status" value="4"/>
</dbReference>
<dbReference type="InterPro" id="IPR002126">
    <property type="entry name" value="Cadherin-like_dom"/>
</dbReference>
<reference evidence="12 13" key="2">
    <citation type="submission" date="2018-11" db="EMBL/GenBank/DDBJ databases">
        <authorList>
            <consortium name="Pathogen Informatics"/>
        </authorList>
    </citation>
    <scope>NUCLEOTIDE SEQUENCE [LARGE SCALE GENOMIC DNA]</scope>
</reference>
<feature type="signal peptide" evidence="10">
    <location>
        <begin position="1"/>
        <end position="28"/>
    </location>
</feature>
<keyword evidence="3" id="KW-0677">Repeat</keyword>
<evidence type="ECO:0000256" key="2">
    <source>
        <dbReference type="ARBA" id="ARBA00022692"/>
    </source>
</evidence>
<gene>
    <name evidence="12" type="ORF">HDID_LOCUS2414</name>
</gene>
<protein>
    <submittedName>
        <fullName evidence="14">Cadherin domain-containing protein</fullName>
    </submittedName>
</protein>
<evidence type="ECO:0000256" key="7">
    <source>
        <dbReference type="ARBA" id="ARBA00023136"/>
    </source>
</evidence>
<dbReference type="Pfam" id="PF00028">
    <property type="entry name" value="Cadherin"/>
    <property type="match status" value="2"/>
</dbReference>